<evidence type="ECO:0000256" key="6">
    <source>
        <dbReference type="ARBA" id="ARBA00022764"/>
    </source>
</evidence>
<dbReference type="GO" id="GO:0030246">
    <property type="term" value="F:carbohydrate binding"/>
    <property type="evidence" value="ECO:0007669"/>
    <property type="project" value="InterPro"/>
</dbReference>
<evidence type="ECO:0000313" key="12">
    <source>
        <dbReference type="EMBL" id="SDL58727.1"/>
    </source>
</evidence>
<keyword evidence="6" id="KW-0574">Periplasm</keyword>
<evidence type="ECO:0000256" key="10">
    <source>
        <dbReference type="SAM" id="SignalP"/>
    </source>
</evidence>
<evidence type="ECO:0000256" key="3">
    <source>
        <dbReference type="ARBA" id="ARBA00022597"/>
    </source>
</evidence>
<feature type="domain" description="Periplasmic binding protein" evidence="11">
    <location>
        <begin position="41"/>
        <end position="314"/>
    </location>
</feature>
<dbReference type="CDD" id="cd01539">
    <property type="entry name" value="PBP1_GGBP"/>
    <property type="match status" value="1"/>
</dbReference>
<evidence type="ECO:0000256" key="4">
    <source>
        <dbReference type="ARBA" id="ARBA00022723"/>
    </source>
</evidence>
<keyword evidence="5 10" id="KW-0732">Signal</keyword>
<dbReference type="STRING" id="1121325.SAMN04515677_102465"/>
<feature type="signal peptide" evidence="10">
    <location>
        <begin position="1"/>
        <end position="21"/>
    </location>
</feature>
<evidence type="ECO:0000256" key="2">
    <source>
        <dbReference type="ARBA" id="ARBA00022448"/>
    </source>
</evidence>
<dbReference type="InterPro" id="IPR025997">
    <property type="entry name" value="SBP_2_dom"/>
</dbReference>
<gene>
    <name evidence="12" type="ORF">SAMN04515677_102465</name>
</gene>
<keyword evidence="13" id="KW-1185">Reference proteome</keyword>
<evidence type="ECO:0000256" key="5">
    <source>
        <dbReference type="ARBA" id="ARBA00022729"/>
    </source>
</evidence>
<evidence type="ECO:0000256" key="1">
    <source>
        <dbReference type="ARBA" id="ARBA00004196"/>
    </source>
</evidence>
<feature type="chain" id="PRO_5038369225" description="D-galactose/methyl-galactoside binding periplasmic protein MglB" evidence="10">
    <location>
        <begin position="22"/>
        <end position="345"/>
    </location>
</feature>
<evidence type="ECO:0000256" key="7">
    <source>
        <dbReference type="ARBA" id="ARBA00022837"/>
    </source>
</evidence>
<dbReference type="PROSITE" id="PS51257">
    <property type="entry name" value="PROKAR_LIPOPROTEIN"/>
    <property type="match status" value="1"/>
</dbReference>
<keyword evidence="3" id="KW-0762">Sugar transport</keyword>
<keyword evidence="4" id="KW-0479">Metal-binding</keyword>
<comment type="subcellular location">
    <subcellularLocation>
        <location evidence="1">Cell envelope</location>
    </subcellularLocation>
</comment>
<organism evidence="12 13">
    <name type="scientific">Romboutsia lituseburensis DSM 797</name>
    <dbReference type="NCBI Taxonomy" id="1121325"/>
    <lineage>
        <taxon>Bacteria</taxon>
        <taxon>Bacillati</taxon>
        <taxon>Bacillota</taxon>
        <taxon>Clostridia</taxon>
        <taxon>Peptostreptococcales</taxon>
        <taxon>Peptostreptococcaceae</taxon>
        <taxon>Romboutsia</taxon>
    </lineage>
</organism>
<name>A0A1G9LAF7_9FIRM</name>
<sequence>MNKRRILALSMAAMMLFSAVGCSSSGGDGSNEGGTGDLPKIGATIYKYDDNFMSAVRRELEGNAKDKADLIINDSQNDQAKQLEQIDTMIAKGVKVLAINLVDPKAATTVIEKAKAAELPVIFFNKEPDQAAMDSYDKAWYVGTVSKESGVIQGEVIAKEWEKNKEKWDKNGDGKIQYVMLKGEPGHPDAEARSEYSIKTLNEKGIKTEELAIDTAMWDAAKATEKMDAWLAKFGEKIEFVICNNDGMASGAVASLEKEGYFSGDKFMPVVGVDAIPEIVTLIESGKVVGTVLNDAVGQGKAVIDLSINASEGKDVLEGTEWKLDGKAVRVPYVGITKDNIDDAK</sequence>
<dbReference type="SUPFAM" id="SSF53822">
    <property type="entry name" value="Periplasmic binding protein-like I"/>
    <property type="match status" value="1"/>
</dbReference>
<evidence type="ECO:0000313" key="13">
    <source>
        <dbReference type="Proteomes" id="UP000199068"/>
    </source>
</evidence>
<dbReference type="NCBIfam" id="NF011924">
    <property type="entry name" value="PRK15395.1"/>
    <property type="match status" value="1"/>
</dbReference>
<dbReference type="InterPro" id="IPR044085">
    <property type="entry name" value="MglB-like_PBP1"/>
</dbReference>
<evidence type="ECO:0000259" key="11">
    <source>
        <dbReference type="Pfam" id="PF13407"/>
    </source>
</evidence>
<dbReference type="PANTHER" id="PTHR30036:SF2">
    <property type="entry name" value="D-GALACTOSE_METHYL-GALACTOSIDE BINDING PERIPLASMIC PROTEIN MGLB"/>
    <property type="match status" value="1"/>
</dbReference>
<evidence type="ECO:0000256" key="8">
    <source>
        <dbReference type="ARBA" id="ARBA00034323"/>
    </source>
</evidence>
<dbReference type="GO" id="GO:0046872">
    <property type="term" value="F:metal ion binding"/>
    <property type="evidence" value="ECO:0007669"/>
    <property type="project" value="UniProtKB-KW"/>
</dbReference>
<dbReference type="Proteomes" id="UP000199068">
    <property type="component" value="Unassembled WGS sequence"/>
</dbReference>
<comment type="subunit">
    <text evidence="8">The ABC transporter complex is composed of one ATP-binding protein (MglA), two transmembrane proteins (MglC) and a solute-binding protein (MglB).</text>
</comment>
<proteinExistence type="predicted"/>
<dbReference type="InterPro" id="IPR050555">
    <property type="entry name" value="Bact_Solute-Bind_Prot2"/>
</dbReference>
<dbReference type="EMBL" id="FNGW01000002">
    <property type="protein sequence ID" value="SDL58727.1"/>
    <property type="molecule type" value="Genomic_DNA"/>
</dbReference>
<accession>A0A1G9LAF7</accession>
<dbReference type="Gene3D" id="3.40.50.2300">
    <property type="match status" value="2"/>
</dbReference>
<dbReference type="RefSeq" id="WP_092724601.1">
    <property type="nucleotide sequence ID" value="NZ_FNGW01000002.1"/>
</dbReference>
<dbReference type="Pfam" id="PF13407">
    <property type="entry name" value="Peripla_BP_4"/>
    <property type="match status" value="1"/>
</dbReference>
<dbReference type="GO" id="GO:0030288">
    <property type="term" value="C:outer membrane-bounded periplasmic space"/>
    <property type="evidence" value="ECO:0007669"/>
    <property type="project" value="TreeGrafter"/>
</dbReference>
<dbReference type="InterPro" id="IPR028082">
    <property type="entry name" value="Peripla_BP_I"/>
</dbReference>
<keyword evidence="7" id="KW-0106">Calcium</keyword>
<dbReference type="PANTHER" id="PTHR30036">
    <property type="entry name" value="D-XYLOSE-BINDING PERIPLASMIC PROTEIN"/>
    <property type="match status" value="1"/>
</dbReference>
<dbReference type="AlphaFoldDB" id="A0A1G9LAF7"/>
<evidence type="ECO:0000256" key="9">
    <source>
        <dbReference type="ARBA" id="ARBA00034344"/>
    </source>
</evidence>
<keyword evidence="2" id="KW-0813">Transport</keyword>
<reference evidence="12 13" key="1">
    <citation type="submission" date="2016-10" db="EMBL/GenBank/DDBJ databases">
        <authorList>
            <person name="de Groot N.N."/>
        </authorList>
    </citation>
    <scope>NUCLEOTIDE SEQUENCE [LARGE SCALE GENOMIC DNA]</scope>
    <source>
        <strain evidence="12 13">DSM 797</strain>
    </source>
</reference>
<protein>
    <recommendedName>
        <fullName evidence="9">D-galactose/methyl-galactoside binding periplasmic protein MglB</fullName>
    </recommendedName>
</protein>